<evidence type="ECO:0000313" key="3">
    <source>
        <dbReference type="Proteomes" id="UP000316562"/>
    </source>
</evidence>
<evidence type="ECO:0000313" key="2">
    <source>
        <dbReference type="EMBL" id="RZD17252.1"/>
    </source>
</evidence>
<gene>
    <name evidence="2" type="ORF">EVJ46_03195</name>
</gene>
<organism evidence="2 3">
    <name type="scientific">Acididesulfobacter guangdongensis</name>
    <dbReference type="NCBI Taxonomy" id="2597225"/>
    <lineage>
        <taxon>Bacteria</taxon>
        <taxon>Deltaproteobacteria</taxon>
        <taxon>Candidatus Acidulodesulfobacterales</taxon>
        <taxon>Candidatus Acididesulfobacter</taxon>
    </lineage>
</organism>
<name>A0A519BJ20_ACIG2</name>
<comment type="caution">
    <text evidence="2">The sequence shown here is derived from an EMBL/GenBank/DDBJ whole genome shotgun (WGS) entry which is preliminary data.</text>
</comment>
<evidence type="ECO:0000256" key="1">
    <source>
        <dbReference type="SAM" id="Phobius"/>
    </source>
</evidence>
<reference evidence="2 3" key="1">
    <citation type="journal article" date="2019" name="ISME J.">
        <title>Insights into ecological role of a new deltaproteobacterial order Candidatus Acidulodesulfobacterales by metagenomics and metatranscriptomics.</title>
        <authorList>
            <person name="Tan S."/>
            <person name="Liu J."/>
            <person name="Fang Y."/>
            <person name="Hedlund B.P."/>
            <person name="Lian Z.H."/>
            <person name="Huang L.Y."/>
            <person name="Li J.T."/>
            <person name="Huang L.N."/>
            <person name="Li W.J."/>
            <person name="Jiang H.C."/>
            <person name="Dong H.L."/>
            <person name="Shu W.S."/>
        </authorList>
    </citation>
    <scope>NUCLEOTIDE SEQUENCE [LARGE SCALE GENOMIC DNA]</scope>
    <source>
        <strain evidence="2">AP2</strain>
    </source>
</reference>
<sequence>MNVENTKKYVYPALHLWWRYTWKLWLFMVFIGTILLIAGEFMLGTKRGAIFAKMLKNHLRHFTPYDMKIALIIPSLLLIFFIALFVFGVWLFKAGIFKKSFYYEGSESNFSIEHSGNILNMPLTWNIAIRLWWGMFWRSLLLNLAARLLFFWTGGFILILEIFASYLSFLWLLSYNYGKTKIIISQKVQVLKDTNTIY</sequence>
<dbReference type="AlphaFoldDB" id="A0A519BJ20"/>
<feature type="transmembrane region" description="Helical" evidence="1">
    <location>
        <begin position="24"/>
        <end position="44"/>
    </location>
</feature>
<dbReference type="Proteomes" id="UP000316562">
    <property type="component" value="Unassembled WGS sequence"/>
</dbReference>
<keyword evidence="1" id="KW-0812">Transmembrane</keyword>
<accession>A0A519BJ20</accession>
<feature type="transmembrane region" description="Helical" evidence="1">
    <location>
        <begin position="65"/>
        <end position="92"/>
    </location>
</feature>
<keyword evidence="1" id="KW-1133">Transmembrane helix</keyword>
<feature type="transmembrane region" description="Helical" evidence="1">
    <location>
        <begin position="149"/>
        <end position="173"/>
    </location>
</feature>
<proteinExistence type="predicted"/>
<protein>
    <submittedName>
        <fullName evidence="2">Uncharacterized protein</fullName>
    </submittedName>
</protein>
<dbReference type="EMBL" id="SGBC01000001">
    <property type="protein sequence ID" value="RZD17252.1"/>
    <property type="molecule type" value="Genomic_DNA"/>
</dbReference>
<keyword evidence="1" id="KW-0472">Membrane</keyword>